<dbReference type="Gene3D" id="1.25.40.10">
    <property type="entry name" value="Tetratricopeptide repeat domain"/>
    <property type="match status" value="2"/>
</dbReference>
<protein>
    <submittedName>
        <fullName evidence="1">Uncharacterized protein</fullName>
    </submittedName>
</protein>
<dbReference type="Proteomes" id="UP000215563">
    <property type="component" value="Unassembled WGS sequence"/>
</dbReference>
<dbReference type="EMBL" id="NMQU01000131">
    <property type="protein sequence ID" value="OXM44033.1"/>
    <property type="molecule type" value="Genomic_DNA"/>
</dbReference>
<dbReference type="InterPro" id="IPR011990">
    <property type="entry name" value="TPR-like_helical_dom_sf"/>
</dbReference>
<sequence>MSGSASEVVQARDVHGDIHLHGKAQRQWAVRPQQLPADVRGFVNRVAELERLDRILLGELSQPPAIKLAVVAGTAGVGKTSLAVHWAHRVRTRFPDGQLYVNMRGYDPGPPVAATQALEHFLRALGVPRGAVPVDAEAKASLFRSLVAGRRILVLLDNVATAAQARPLIPGTSECLTLVTSRSRLSSLVFHNGAHRLTVDMLTESEAVALLRDVTAGYRANDDEDQLVELARLCGRLPLALRIAAERAAREPVVPLDALARELRDESSLWDALAGDNDDADAVRSVFAWSYRALTEESARFFRLLALHPGAVFSVSATAALTGTPTSDARRVLDVLAGAHMLEQIAPGRYQFHDLLRFYAHDQAREEESDESRAEALRRVLAWYVHGADSLQESLNPMSPRVVLDSNARFDLPFPGFSTVAEASEWYALERPNLLAATRAAADAGLYEPAWQFASILHHIYRILGPLDDWRIVTEVGIKAARQVGNKRAEAELLESMATVCVQTDQLVHGARYFDMCLAIRREVGDRLGEVMALNGMGQLNLRRRELTEAGRLFRECLAIAGDLDNQFWQAVARGNLGVTAHQVMDNVTAVEYAVENLDFHKSAGNPLGAGDSLHALARSYRELGRHADALESIVQAIEIARKNDNRVWEAYWLIEYGHIQRSVGQVFESLVSYQRAAVLQREHGDRSREAQALNGAGLAYRDLERYKESTDFHRFAVAIHRETRDQWLLGVTLNDLAISCELLGDADMARQYREGGLASIANFDDPRASELRRQIVQALRTAE</sequence>
<dbReference type="SUPFAM" id="SSF48452">
    <property type="entry name" value="TPR-like"/>
    <property type="match status" value="2"/>
</dbReference>
<dbReference type="OrthoDB" id="581105at2"/>
<accession>A0A229RBI1</accession>
<keyword evidence="2" id="KW-1185">Reference proteome</keyword>
<dbReference type="SMART" id="SM00028">
    <property type="entry name" value="TPR"/>
    <property type="match status" value="5"/>
</dbReference>
<dbReference type="PANTHER" id="PTHR47691:SF3">
    <property type="entry name" value="HTH-TYPE TRANSCRIPTIONAL REGULATOR RV0890C-RELATED"/>
    <property type="match status" value="1"/>
</dbReference>
<dbReference type="InterPro" id="IPR027417">
    <property type="entry name" value="P-loop_NTPase"/>
</dbReference>
<dbReference type="AlphaFoldDB" id="A0A229RBI1"/>
<evidence type="ECO:0000313" key="2">
    <source>
        <dbReference type="Proteomes" id="UP000215563"/>
    </source>
</evidence>
<dbReference type="GO" id="GO:0043531">
    <property type="term" value="F:ADP binding"/>
    <property type="evidence" value="ECO:0007669"/>
    <property type="project" value="InterPro"/>
</dbReference>
<proteinExistence type="predicted"/>
<dbReference type="Pfam" id="PF13374">
    <property type="entry name" value="TPR_10"/>
    <property type="match status" value="1"/>
</dbReference>
<reference evidence="1 2" key="1">
    <citation type="submission" date="2017-07" db="EMBL/GenBank/DDBJ databases">
        <title>Amycolatopsis alba DSM 44262 Genome sequencing and assembly.</title>
        <authorList>
            <person name="Kaur N."/>
            <person name="Mayilraj S."/>
        </authorList>
    </citation>
    <scope>NUCLEOTIDE SEQUENCE [LARGE SCALE GENOMIC DNA]</scope>
    <source>
        <strain evidence="1 2">DSM 44262</strain>
    </source>
</reference>
<gene>
    <name evidence="1" type="ORF">CFP75_35980</name>
</gene>
<evidence type="ECO:0000313" key="1">
    <source>
        <dbReference type="EMBL" id="OXM44033.1"/>
    </source>
</evidence>
<comment type="caution">
    <text evidence="1">The sequence shown here is derived from an EMBL/GenBank/DDBJ whole genome shotgun (WGS) entry which is preliminary data.</text>
</comment>
<dbReference type="Gene3D" id="3.40.50.300">
    <property type="entry name" value="P-loop containing nucleotide triphosphate hydrolases"/>
    <property type="match status" value="1"/>
</dbReference>
<dbReference type="SUPFAM" id="SSF52540">
    <property type="entry name" value="P-loop containing nucleoside triphosphate hydrolases"/>
    <property type="match status" value="1"/>
</dbReference>
<dbReference type="InterPro" id="IPR019734">
    <property type="entry name" value="TPR_rpt"/>
</dbReference>
<organism evidence="1 2">
    <name type="scientific">Amycolatopsis alba DSM 44262</name>
    <dbReference type="NCBI Taxonomy" id="1125972"/>
    <lineage>
        <taxon>Bacteria</taxon>
        <taxon>Bacillati</taxon>
        <taxon>Actinomycetota</taxon>
        <taxon>Actinomycetes</taxon>
        <taxon>Pseudonocardiales</taxon>
        <taxon>Pseudonocardiaceae</taxon>
        <taxon>Amycolatopsis</taxon>
    </lineage>
</organism>
<name>A0A229RBI1_AMYAL</name>
<dbReference type="PRINTS" id="PR00364">
    <property type="entry name" value="DISEASERSIST"/>
</dbReference>
<dbReference type="PANTHER" id="PTHR47691">
    <property type="entry name" value="REGULATOR-RELATED"/>
    <property type="match status" value="1"/>
</dbReference>